<dbReference type="InterPro" id="IPR036390">
    <property type="entry name" value="WH_DNA-bd_sf"/>
</dbReference>
<dbReference type="Proteomes" id="UP000252107">
    <property type="component" value="Unassembled WGS sequence"/>
</dbReference>
<dbReference type="SUPFAM" id="SSF46785">
    <property type="entry name" value="Winged helix' DNA-binding domain"/>
    <property type="match status" value="1"/>
</dbReference>
<dbReference type="EMBL" id="LXQD01000050">
    <property type="protein sequence ID" value="RCJ40593.1"/>
    <property type="molecule type" value="Genomic_DNA"/>
</dbReference>
<evidence type="ECO:0000313" key="1">
    <source>
        <dbReference type="EMBL" id="RCJ40593.1"/>
    </source>
</evidence>
<evidence type="ECO:0000313" key="2">
    <source>
        <dbReference type="Proteomes" id="UP000252107"/>
    </source>
</evidence>
<keyword evidence="2" id="KW-1185">Reference proteome</keyword>
<gene>
    <name evidence="1" type="ORF">A6770_37755</name>
</gene>
<organism evidence="1 2">
    <name type="scientific">Nostoc minutum NIES-26</name>
    <dbReference type="NCBI Taxonomy" id="1844469"/>
    <lineage>
        <taxon>Bacteria</taxon>
        <taxon>Bacillati</taxon>
        <taxon>Cyanobacteriota</taxon>
        <taxon>Cyanophyceae</taxon>
        <taxon>Nostocales</taxon>
        <taxon>Nostocaceae</taxon>
        <taxon>Nostoc</taxon>
    </lineage>
</organism>
<accession>A0A367RXZ0</accession>
<dbReference type="AlphaFoldDB" id="A0A367RXZ0"/>
<proteinExistence type="predicted"/>
<sequence length="99" mass="11611">MNHQDFEELSAQESLADAINLPDEQRQIVTWIIRQQKVTLEEVIVHTNLAEEIVQKHLETLIFQGIIQESNENSGAIYYQPRLISKKKSRLNKNIWNKL</sequence>
<reference evidence="1" key="1">
    <citation type="submission" date="2016-04" db="EMBL/GenBank/DDBJ databases">
        <authorList>
            <person name="Tabuchi Yagui T.R."/>
        </authorList>
    </citation>
    <scope>NUCLEOTIDE SEQUENCE [LARGE SCALE GENOMIC DNA]</scope>
    <source>
        <strain evidence="1">NIES-26</strain>
    </source>
</reference>
<comment type="caution">
    <text evidence="1">The sequence shown here is derived from an EMBL/GenBank/DDBJ whole genome shotgun (WGS) entry which is preliminary data.</text>
</comment>
<protein>
    <submittedName>
        <fullName evidence="1">CopY family transcriptional repressor</fullName>
    </submittedName>
</protein>
<name>A0A367RXZ0_9NOSO</name>